<dbReference type="GO" id="GO:0003700">
    <property type="term" value="F:DNA-binding transcription factor activity"/>
    <property type="evidence" value="ECO:0007669"/>
    <property type="project" value="InterPro"/>
</dbReference>
<feature type="region of interest" description="Disordered" evidence="1">
    <location>
        <begin position="63"/>
        <end position="97"/>
    </location>
</feature>
<dbReference type="PANTHER" id="PTHR31839:SF10">
    <property type="entry name" value="DEHYDRATION-RESPONSIVE ELEMENT-BINDING PROTEIN 1A"/>
    <property type="match status" value="1"/>
</dbReference>
<dbReference type="AlphaFoldDB" id="A0A8J5RJZ2"/>
<dbReference type="Proteomes" id="UP000729402">
    <property type="component" value="Unassembled WGS sequence"/>
</dbReference>
<name>A0A8J5RJZ2_ZIZPA</name>
<reference evidence="2" key="2">
    <citation type="submission" date="2021-02" db="EMBL/GenBank/DDBJ databases">
        <authorList>
            <person name="Kimball J.A."/>
            <person name="Haas M.W."/>
            <person name="Macchietto M."/>
            <person name="Kono T."/>
            <person name="Duquette J."/>
            <person name="Shao M."/>
        </authorList>
    </citation>
    <scope>NUCLEOTIDE SEQUENCE</scope>
    <source>
        <tissue evidence="2">Fresh leaf tissue</tissue>
    </source>
</reference>
<dbReference type="InterPro" id="IPR045277">
    <property type="entry name" value="DRE1A-I"/>
</dbReference>
<evidence type="ECO:0000256" key="1">
    <source>
        <dbReference type="SAM" id="MobiDB-lite"/>
    </source>
</evidence>
<gene>
    <name evidence="2" type="ORF">GUJ93_ZPchr0008g11701</name>
</gene>
<sequence>MLALRGCAASLNFADSAWLLAVPSPATFHSASDVQRAVAQALDEFEGRDGVLLAAVSVAEDAMSATPEPSATSDDDDSATEASSTSRGSVADDEDASPFELDMLSDMGFSLYYASLAQGLLIEPPATSESCSDDHGDSCEIAAVSLWSY</sequence>
<keyword evidence="3" id="KW-1185">Reference proteome</keyword>
<organism evidence="2 3">
    <name type="scientific">Zizania palustris</name>
    <name type="common">Northern wild rice</name>
    <dbReference type="NCBI Taxonomy" id="103762"/>
    <lineage>
        <taxon>Eukaryota</taxon>
        <taxon>Viridiplantae</taxon>
        <taxon>Streptophyta</taxon>
        <taxon>Embryophyta</taxon>
        <taxon>Tracheophyta</taxon>
        <taxon>Spermatophyta</taxon>
        <taxon>Magnoliopsida</taxon>
        <taxon>Liliopsida</taxon>
        <taxon>Poales</taxon>
        <taxon>Poaceae</taxon>
        <taxon>BOP clade</taxon>
        <taxon>Oryzoideae</taxon>
        <taxon>Oryzeae</taxon>
        <taxon>Zizaniinae</taxon>
        <taxon>Zizania</taxon>
    </lineage>
</organism>
<dbReference type="PANTHER" id="PTHR31839">
    <property type="entry name" value="DEHYDRATION-RESPONSIVE ELEMENT-BINDING PROTEIN 1D"/>
    <property type="match status" value="1"/>
</dbReference>
<evidence type="ECO:0000313" key="3">
    <source>
        <dbReference type="Proteomes" id="UP000729402"/>
    </source>
</evidence>
<dbReference type="EMBL" id="JAAALK010000290">
    <property type="protein sequence ID" value="KAG8048157.1"/>
    <property type="molecule type" value="Genomic_DNA"/>
</dbReference>
<accession>A0A8J5RJZ2</accession>
<evidence type="ECO:0000313" key="2">
    <source>
        <dbReference type="EMBL" id="KAG8048157.1"/>
    </source>
</evidence>
<protein>
    <submittedName>
        <fullName evidence="2">Uncharacterized protein</fullName>
    </submittedName>
</protein>
<comment type="caution">
    <text evidence="2">The sequence shown here is derived from an EMBL/GenBank/DDBJ whole genome shotgun (WGS) entry which is preliminary data.</text>
</comment>
<reference evidence="2" key="1">
    <citation type="journal article" date="2021" name="bioRxiv">
        <title>Whole Genome Assembly and Annotation of Northern Wild Rice, Zizania palustris L., Supports a Whole Genome Duplication in the Zizania Genus.</title>
        <authorList>
            <person name="Haas M."/>
            <person name="Kono T."/>
            <person name="Macchietto M."/>
            <person name="Millas R."/>
            <person name="McGilp L."/>
            <person name="Shao M."/>
            <person name="Duquette J."/>
            <person name="Hirsch C.N."/>
            <person name="Kimball J."/>
        </authorList>
    </citation>
    <scope>NUCLEOTIDE SEQUENCE</scope>
    <source>
        <tissue evidence="2">Fresh leaf tissue</tissue>
    </source>
</reference>
<proteinExistence type="predicted"/>